<gene>
    <name evidence="1" type="ORF">Esi_1452_0001</name>
</gene>
<sequence length="108" mass="11511">MIDWTDGITFGGVMDRVLHQLEMAGVTGSEQLVKRLRGRAARDYSRLRAKAGIASTVDLTDEDIFSSAVDAAPGAIEEARLVAASFRVLGDGVFSREPPVASCSVLKS</sequence>
<keyword evidence="2" id="KW-1185">Reference proteome</keyword>
<protein>
    <submittedName>
        <fullName evidence="1">Uncharacterized protein</fullName>
    </submittedName>
</protein>
<organism evidence="1 2">
    <name type="scientific">Ectocarpus siliculosus</name>
    <name type="common">Brown alga</name>
    <name type="synonym">Conferva siliculosa</name>
    <dbReference type="NCBI Taxonomy" id="2880"/>
    <lineage>
        <taxon>Eukaryota</taxon>
        <taxon>Sar</taxon>
        <taxon>Stramenopiles</taxon>
        <taxon>Ochrophyta</taxon>
        <taxon>PX clade</taxon>
        <taxon>Phaeophyceae</taxon>
        <taxon>Ectocarpales</taxon>
        <taxon>Ectocarpaceae</taxon>
        <taxon>Ectocarpus</taxon>
    </lineage>
</organism>
<dbReference type="Proteomes" id="UP000002630">
    <property type="component" value="Unassembled WGS sequence"/>
</dbReference>
<dbReference type="InParanoid" id="D7FKK6"/>
<dbReference type="EMBL" id="FN649760">
    <property type="protein sequence ID" value="CBJ34205.1"/>
    <property type="molecule type" value="Genomic_DNA"/>
</dbReference>
<reference evidence="1 2" key="1">
    <citation type="journal article" date="2010" name="Nature">
        <title>The Ectocarpus genome and the independent evolution of multicellularity in brown algae.</title>
        <authorList>
            <person name="Cock J.M."/>
            <person name="Sterck L."/>
            <person name="Rouze P."/>
            <person name="Scornet D."/>
            <person name="Allen A.E."/>
            <person name="Amoutzias G."/>
            <person name="Anthouard V."/>
            <person name="Artiguenave F."/>
            <person name="Aury J.M."/>
            <person name="Badger J.H."/>
            <person name="Beszteri B."/>
            <person name="Billiau K."/>
            <person name="Bonnet E."/>
            <person name="Bothwell J.H."/>
            <person name="Bowler C."/>
            <person name="Boyen C."/>
            <person name="Brownlee C."/>
            <person name="Carrano C.J."/>
            <person name="Charrier B."/>
            <person name="Cho G.Y."/>
            <person name="Coelho S.M."/>
            <person name="Collen J."/>
            <person name="Corre E."/>
            <person name="Da Silva C."/>
            <person name="Delage L."/>
            <person name="Delaroque N."/>
            <person name="Dittami S.M."/>
            <person name="Doulbeau S."/>
            <person name="Elias M."/>
            <person name="Farnham G."/>
            <person name="Gachon C.M."/>
            <person name="Gschloessl B."/>
            <person name="Heesch S."/>
            <person name="Jabbari K."/>
            <person name="Jubin C."/>
            <person name="Kawai H."/>
            <person name="Kimura K."/>
            <person name="Kloareg B."/>
            <person name="Kupper F.C."/>
            <person name="Lang D."/>
            <person name="Le Bail A."/>
            <person name="Leblanc C."/>
            <person name="Lerouge P."/>
            <person name="Lohr M."/>
            <person name="Lopez P.J."/>
            <person name="Martens C."/>
            <person name="Maumus F."/>
            <person name="Michel G."/>
            <person name="Miranda-Saavedra D."/>
            <person name="Morales J."/>
            <person name="Moreau H."/>
            <person name="Motomura T."/>
            <person name="Nagasato C."/>
            <person name="Napoli C.A."/>
            <person name="Nelson D.R."/>
            <person name="Nyvall-Collen P."/>
            <person name="Peters A.F."/>
            <person name="Pommier C."/>
            <person name="Potin P."/>
            <person name="Poulain J."/>
            <person name="Quesneville H."/>
            <person name="Read B."/>
            <person name="Rensing S.A."/>
            <person name="Ritter A."/>
            <person name="Rousvoal S."/>
            <person name="Samanta M."/>
            <person name="Samson G."/>
            <person name="Schroeder D.C."/>
            <person name="Segurens B."/>
            <person name="Strittmatter M."/>
            <person name="Tonon T."/>
            <person name="Tregear J.W."/>
            <person name="Valentin K."/>
            <person name="von Dassow P."/>
            <person name="Yamagishi T."/>
            <person name="Van de Peer Y."/>
            <person name="Wincker P."/>
        </authorList>
    </citation>
    <scope>NUCLEOTIDE SEQUENCE [LARGE SCALE GENOMIC DNA]</scope>
    <source>
        <strain evidence="2">Ec32 / CCAP1310/4</strain>
    </source>
</reference>
<proteinExistence type="predicted"/>
<evidence type="ECO:0000313" key="1">
    <source>
        <dbReference type="EMBL" id="CBJ34205.1"/>
    </source>
</evidence>
<accession>D7FKK6</accession>
<name>D7FKK6_ECTSI</name>
<evidence type="ECO:0000313" key="2">
    <source>
        <dbReference type="Proteomes" id="UP000002630"/>
    </source>
</evidence>
<dbReference type="AlphaFoldDB" id="D7FKK6"/>